<keyword evidence="1" id="KW-0472">Membrane</keyword>
<accession>W4QIU2</accession>
<comment type="caution">
    <text evidence="2">The sequence shown here is derived from an EMBL/GenBank/DDBJ whole genome shotgun (WGS) entry which is preliminary data.</text>
</comment>
<feature type="transmembrane region" description="Helical" evidence="1">
    <location>
        <begin position="30"/>
        <end position="48"/>
    </location>
</feature>
<keyword evidence="1" id="KW-0812">Transmembrane</keyword>
<sequence length="57" mass="6586">MNRLKLLIGIPFIIISFYFLLLSIMKVFPIWISAPLLFISIVLTLSPLSSQKRFKGF</sequence>
<evidence type="ECO:0000256" key="1">
    <source>
        <dbReference type="SAM" id="Phobius"/>
    </source>
</evidence>
<dbReference type="RefSeq" id="WP_162831725.1">
    <property type="nucleotide sequence ID" value="NZ_BAUU01000017.1"/>
</dbReference>
<gene>
    <name evidence="2" type="ORF">JCM9152_2716</name>
</gene>
<feature type="transmembrane region" description="Helical" evidence="1">
    <location>
        <begin position="7"/>
        <end position="24"/>
    </location>
</feature>
<keyword evidence="3" id="KW-1185">Reference proteome</keyword>
<dbReference type="AlphaFoldDB" id="W4QIU2"/>
<dbReference type="EMBL" id="BAUU01000017">
    <property type="protein sequence ID" value="GAE31259.1"/>
    <property type="molecule type" value="Genomic_DNA"/>
</dbReference>
<evidence type="ECO:0000313" key="3">
    <source>
        <dbReference type="Proteomes" id="UP000018895"/>
    </source>
</evidence>
<reference evidence="2" key="1">
    <citation type="journal article" date="2014" name="Genome Announc.">
        <title>Draft Genome Sequences of Three Alkaliphilic Bacillus Strains, Bacillus wakoensis JCM 9140T, Bacillus akibai JCM 9157T, and Bacillus hemicellulosilyticus JCM 9152T.</title>
        <authorList>
            <person name="Yuki M."/>
            <person name="Oshima K."/>
            <person name="Suda W."/>
            <person name="Oshida Y."/>
            <person name="Kitamura K."/>
            <person name="Iida T."/>
            <person name="Hattori M."/>
            <person name="Ohkuma M."/>
        </authorList>
    </citation>
    <scope>NUCLEOTIDE SEQUENCE [LARGE SCALE GENOMIC DNA]</scope>
    <source>
        <strain evidence="2">JCM 9152</strain>
    </source>
</reference>
<protein>
    <submittedName>
        <fullName evidence="2">Uncharacterized protein</fullName>
    </submittedName>
</protein>
<name>W4QIU2_9BACI</name>
<keyword evidence="1" id="KW-1133">Transmembrane helix</keyword>
<proteinExistence type="predicted"/>
<evidence type="ECO:0000313" key="2">
    <source>
        <dbReference type="EMBL" id="GAE31259.1"/>
    </source>
</evidence>
<organism evidence="2 3">
    <name type="scientific">Halalkalibacter hemicellulosilyticusJCM 9152</name>
    <dbReference type="NCBI Taxonomy" id="1236971"/>
    <lineage>
        <taxon>Bacteria</taxon>
        <taxon>Bacillati</taxon>
        <taxon>Bacillota</taxon>
        <taxon>Bacilli</taxon>
        <taxon>Bacillales</taxon>
        <taxon>Bacillaceae</taxon>
        <taxon>Halalkalibacter</taxon>
    </lineage>
</organism>
<dbReference type="Proteomes" id="UP000018895">
    <property type="component" value="Unassembled WGS sequence"/>
</dbReference>